<gene>
    <name evidence="1" type="ORF">FZC84_21255</name>
</gene>
<accession>A0A5D4M2C6</accession>
<organism evidence="1 2">
    <name type="scientific">Rossellomorea vietnamensis</name>
    <dbReference type="NCBI Taxonomy" id="218284"/>
    <lineage>
        <taxon>Bacteria</taxon>
        <taxon>Bacillati</taxon>
        <taxon>Bacillota</taxon>
        <taxon>Bacilli</taxon>
        <taxon>Bacillales</taxon>
        <taxon>Bacillaceae</taxon>
        <taxon>Rossellomorea</taxon>
    </lineage>
</organism>
<comment type="caution">
    <text evidence="1">The sequence shown here is derived from an EMBL/GenBank/DDBJ whole genome shotgun (WGS) entry which is preliminary data.</text>
</comment>
<evidence type="ECO:0000313" key="2">
    <source>
        <dbReference type="Proteomes" id="UP000325182"/>
    </source>
</evidence>
<proteinExistence type="predicted"/>
<protein>
    <recommendedName>
        <fullName evidence="3">DUF3168 domain-containing protein</fullName>
    </recommendedName>
</protein>
<dbReference type="AlphaFoldDB" id="A0A5D4M2C6"/>
<evidence type="ECO:0000313" key="1">
    <source>
        <dbReference type="EMBL" id="TYR95722.1"/>
    </source>
</evidence>
<reference evidence="1 2" key="1">
    <citation type="submission" date="2019-08" db="EMBL/GenBank/DDBJ databases">
        <title>Bacillus genomes from the desert of Cuatro Cienegas, Coahuila.</title>
        <authorList>
            <person name="Olmedo-Alvarez G."/>
        </authorList>
    </citation>
    <scope>NUCLEOTIDE SEQUENCE [LARGE SCALE GENOMIC DNA]</scope>
    <source>
        <strain evidence="1 2">CH128b_4D</strain>
    </source>
</reference>
<name>A0A5D4M2C6_9BACI</name>
<dbReference type="RefSeq" id="WP_148955193.1">
    <property type="nucleotide sequence ID" value="NZ_VTEG01000028.1"/>
</dbReference>
<dbReference type="EMBL" id="VTEG01000028">
    <property type="protein sequence ID" value="TYR95722.1"/>
    <property type="molecule type" value="Genomic_DNA"/>
</dbReference>
<dbReference type="Proteomes" id="UP000325182">
    <property type="component" value="Unassembled WGS sequence"/>
</dbReference>
<evidence type="ECO:0008006" key="3">
    <source>
        <dbReference type="Google" id="ProtNLM"/>
    </source>
</evidence>
<sequence>MKERIYAALSSVCEAFQYSPPEDYEALPVLWYHIVDEQYATVQDDRETNLELVVSVSLFQEEDDEELIADVQRAMQEEFPFCYMQSKMHSKEDGTFRTIFEFMIHDL</sequence>